<evidence type="ECO:0000313" key="3">
    <source>
        <dbReference type="EMBL" id="TWT40826.1"/>
    </source>
</evidence>
<dbReference type="Proteomes" id="UP000318995">
    <property type="component" value="Unassembled WGS sequence"/>
</dbReference>
<organism evidence="3 4">
    <name type="scientific">Botrimarina hoheduenensis</name>
    <dbReference type="NCBI Taxonomy" id="2528000"/>
    <lineage>
        <taxon>Bacteria</taxon>
        <taxon>Pseudomonadati</taxon>
        <taxon>Planctomycetota</taxon>
        <taxon>Planctomycetia</taxon>
        <taxon>Pirellulales</taxon>
        <taxon>Lacipirellulaceae</taxon>
        <taxon>Botrimarina</taxon>
    </lineage>
</organism>
<accession>A0A5C5VQB9</accession>
<dbReference type="InterPro" id="IPR036291">
    <property type="entry name" value="NAD(P)-bd_dom_sf"/>
</dbReference>
<dbReference type="InterPro" id="IPR020904">
    <property type="entry name" value="Sc_DH/Rdtase_CS"/>
</dbReference>
<gene>
    <name evidence="3" type="primary">sadH_2</name>
    <name evidence="3" type="ORF">Pla111_32440</name>
</gene>
<dbReference type="SUPFAM" id="SSF51735">
    <property type="entry name" value="NAD(P)-binding Rossmann-fold domains"/>
    <property type="match status" value="1"/>
</dbReference>
<evidence type="ECO:0000256" key="2">
    <source>
        <dbReference type="RuleBase" id="RU000363"/>
    </source>
</evidence>
<dbReference type="InterPro" id="IPR002347">
    <property type="entry name" value="SDR_fam"/>
</dbReference>
<dbReference type="Gene3D" id="3.40.50.720">
    <property type="entry name" value="NAD(P)-binding Rossmann-like Domain"/>
    <property type="match status" value="1"/>
</dbReference>
<comment type="similarity">
    <text evidence="1 2">Belongs to the short-chain dehydrogenases/reductases (SDR) family.</text>
</comment>
<dbReference type="EMBL" id="SJPH01000010">
    <property type="protein sequence ID" value="TWT40826.1"/>
    <property type="molecule type" value="Genomic_DNA"/>
</dbReference>
<keyword evidence="4" id="KW-1185">Reference proteome</keyword>
<dbReference type="EC" id="1.-.-.-" evidence="3"/>
<dbReference type="CDD" id="cd05233">
    <property type="entry name" value="SDR_c"/>
    <property type="match status" value="1"/>
</dbReference>
<dbReference type="PROSITE" id="PS00061">
    <property type="entry name" value="ADH_SHORT"/>
    <property type="match status" value="1"/>
</dbReference>
<protein>
    <submittedName>
        <fullName evidence="3">Putative oxidoreductase SadH</fullName>
        <ecNumber evidence="3">1.-.-.-</ecNumber>
    </submittedName>
</protein>
<comment type="caution">
    <text evidence="3">The sequence shown here is derived from an EMBL/GenBank/DDBJ whole genome shotgun (WGS) entry which is preliminary data.</text>
</comment>
<sequence>MVRNLRADTANPMPLVAIVTGAGGGIGRALSQSLAERGYRVVLGDRCEASLTATLQTLPPPALGELWLADVVDETAWQTLAEQLIARGETVGLLVNCAGVLLAGRLADSPASELRRVVEVNLLGAMFGCRAMAPLLAAAAPTTRPASPSAPPLPIGVLNVASIFAPLAPPGFAAYNASKAGLVTLTQTLRGEWGPLGMTATAVLPGITRTGLFKTGSYTADRLAEAVTSRGDQGTLSAEFVARESLRAYALRREIAPIGRRAGLRYRLLHWLPGVVRSRVRRDANRLLEESS</sequence>
<evidence type="ECO:0000256" key="1">
    <source>
        <dbReference type="ARBA" id="ARBA00006484"/>
    </source>
</evidence>
<dbReference type="GO" id="GO:0016616">
    <property type="term" value="F:oxidoreductase activity, acting on the CH-OH group of donors, NAD or NADP as acceptor"/>
    <property type="evidence" value="ECO:0007669"/>
    <property type="project" value="TreeGrafter"/>
</dbReference>
<dbReference type="OrthoDB" id="9803333at2"/>
<dbReference type="PRINTS" id="PR00080">
    <property type="entry name" value="SDRFAMILY"/>
</dbReference>
<dbReference type="AlphaFoldDB" id="A0A5C5VQB9"/>
<dbReference type="Pfam" id="PF00106">
    <property type="entry name" value="adh_short"/>
    <property type="match status" value="1"/>
</dbReference>
<dbReference type="RefSeq" id="WP_146575433.1">
    <property type="nucleotide sequence ID" value="NZ_SJPH01000010.1"/>
</dbReference>
<reference evidence="3 4" key="1">
    <citation type="submission" date="2019-02" db="EMBL/GenBank/DDBJ databases">
        <title>Deep-cultivation of Planctomycetes and their phenomic and genomic characterization uncovers novel biology.</title>
        <authorList>
            <person name="Wiegand S."/>
            <person name="Jogler M."/>
            <person name="Boedeker C."/>
            <person name="Pinto D."/>
            <person name="Vollmers J."/>
            <person name="Rivas-Marin E."/>
            <person name="Kohn T."/>
            <person name="Peeters S.H."/>
            <person name="Heuer A."/>
            <person name="Rast P."/>
            <person name="Oberbeckmann S."/>
            <person name="Bunk B."/>
            <person name="Jeske O."/>
            <person name="Meyerdierks A."/>
            <person name="Storesund J.E."/>
            <person name="Kallscheuer N."/>
            <person name="Luecker S."/>
            <person name="Lage O.M."/>
            <person name="Pohl T."/>
            <person name="Merkel B.J."/>
            <person name="Hornburger P."/>
            <person name="Mueller R.-W."/>
            <person name="Bruemmer F."/>
            <person name="Labrenz M."/>
            <person name="Spormann A.M."/>
            <person name="Op Den Camp H."/>
            <person name="Overmann J."/>
            <person name="Amann R."/>
            <person name="Jetten M.S.M."/>
            <person name="Mascher T."/>
            <person name="Medema M.H."/>
            <person name="Devos D.P."/>
            <person name="Kaster A.-K."/>
            <person name="Ovreas L."/>
            <person name="Rohde M."/>
            <person name="Galperin M.Y."/>
            <person name="Jogler C."/>
        </authorList>
    </citation>
    <scope>NUCLEOTIDE SEQUENCE [LARGE SCALE GENOMIC DNA]</scope>
    <source>
        <strain evidence="3 4">Pla111</strain>
    </source>
</reference>
<name>A0A5C5VQB9_9BACT</name>
<dbReference type="PRINTS" id="PR00081">
    <property type="entry name" value="GDHRDH"/>
</dbReference>
<keyword evidence="3" id="KW-0560">Oxidoreductase</keyword>
<evidence type="ECO:0000313" key="4">
    <source>
        <dbReference type="Proteomes" id="UP000318995"/>
    </source>
</evidence>
<proteinExistence type="inferred from homology"/>
<dbReference type="PANTHER" id="PTHR42760">
    <property type="entry name" value="SHORT-CHAIN DEHYDROGENASES/REDUCTASES FAMILY MEMBER"/>
    <property type="match status" value="1"/>
</dbReference>